<sequence length="770" mass="84059">MYKKKFLLCTIAGTFLLSSFNSAYANTPPSEIKKVDVQEGEKTFNNVIIRDRISTVNAKGSKTVVTIKKAEMTSEMVSFNATKGGRINAKDVNAKTLIKGLEIANGVINLEDSMVTVKGNHESYGINFGFITKFVKNDGEEVVNQAILTNTKLLVKDGIGILGPFSNGEIRLQNSEIRADILLQNKTMPGTDPVTLKLIADGSFLEGRAKTLPTNTTIFTLNNNSKWYLKISQNEVDNDDITKLLNYALLDINQRAQSSISVLNLNDSSIIFDKPNAVTEYRYQTLHIGQQPQAEKPQSPRNQESNGATAVYNASGKAEIYFNTQWSNGAESADQKTDRLLVHGDVSGTTTIHFNNLLSDENTQAEDSIPLNTRGLSLVQVSGKAEENAFKLANGYTTMGSMPYKYTLIAYGPTANRGKANTAQNLLGKNENFWDFRLQSATLDPEAKIRALVPQVASYLVMPSALFSTGLADVNNQNTLLDNMRTSAVELEMRKNKGIFFSSYGKKSTFFSSRKPSQYGYGADIRYAALQAGVTLAAIEEQDTITNFGFLGTYGKLAFTPKDMEGSEKSTLDKFSLAAYGSLHHSNGMYVNALFSYGALKGNITTALIGNTAKLDHTKTWSASATIGQRLATGTEGLVFEPQAQLVYQRLMLGTFSDIDGFDVNMGNPHQWLGRVGGRLTQMVIPADKDYALSFYGKLNAMKAFGDNGTIQVGDTFHLDSAESSIEGGLGVNAQLSQNIALHADVSYQHKLQRAGFSGINVSGGLRYQF</sequence>
<evidence type="ECO:0000313" key="5">
    <source>
        <dbReference type="Proteomes" id="UP000014011"/>
    </source>
</evidence>
<protein>
    <submittedName>
        <fullName evidence="4">Inducible Bartonella autotransporter</fullName>
    </submittedName>
</protein>
<dbReference type="GO" id="GO:0019867">
    <property type="term" value="C:outer membrane"/>
    <property type="evidence" value="ECO:0007669"/>
    <property type="project" value="InterPro"/>
</dbReference>
<gene>
    <name evidence="4" type="primary">iba1</name>
    <name evidence="4" type="ORF">BVtw_03250</name>
</gene>
<keyword evidence="2" id="KW-0732">Signal</keyword>
<dbReference type="HOGENOM" id="CLU_007596_1_0_5"/>
<name>N6VN56_BARVB</name>
<dbReference type="InterPro" id="IPR005546">
    <property type="entry name" value="Autotransporte_beta"/>
</dbReference>
<feature type="compositionally biased region" description="Polar residues" evidence="1">
    <location>
        <begin position="299"/>
        <end position="308"/>
    </location>
</feature>
<dbReference type="EMBL" id="AGWD01000008">
    <property type="protein sequence ID" value="ENN95320.1"/>
    <property type="molecule type" value="Genomic_DNA"/>
</dbReference>
<proteinExistence type="predicted"/>
<dbReference type="RefSeq" id="WP_010704745.1">
    <property type="nucleotide sequence ID" value="NZ_KB915632.1"/>
</dbReference>
<dbReference type="PATRIC" id="fig|1094502.3.peg.395"/>
<feature type="domain" description="Autotransporter" evidence="3">
    <location>
        <begin position="492"/>
        <end position="770"/>
    </location>
</feature>
<dbReference type="SUPFAM" id="SSF51126">
    <property type="entry name" value="Pectin lyase-like"/>
    <property type="match status" value="1"/>
</dbReference>
<evidence type="ECO:0000256" key="2">
    <source>
        <dbReference type="SAM" id="SignalP"/>
    </source>
</evidence>
<dbReference type="Gene3D" id="2.160.20.20">
    <property type="match status" value="1"/>
</dbReference>
<feature type="signal peptide" evidence="2">
    <location>
        <begin position="1"/>
        <end position="25"/>
    </location>
</feature>
<evidence type="ECO:0000256" key="1">
    <source>
        <dbReference type="SAM" id="MobiDB-lite"/>
    </source>
</evidence>
<feature type="chain" id="PRO_5004126662" evidence="2">
    <location>
        <begin position="26"/>
        <end position="770"/>
    </location>
</feature>
<feature type="region of interest" description="Disordered" evidence="1">
    <location>
        <begin position="289"/>
        <end position="308"/>
    </location>
</feature>
<dbReference type="NCBIfam" id="TIGR01414">
    <property type="entry name" value="autotrans_barl"/>
    <property type="match status" value="1"/>
</dbReference>
<dbReference type="Pfam" id="PF03797">
    <property type="entry name" value="Autotransporter"/>
    <property type="match status" value="1"/>
</dbReference>
<dbReference type="InterPro" id="IPR011050">
    <property type="entry name" value="Pectin_lyase_fold/virulence"/>
</dbReference>
<dbReference type="Gene3D" id="2.40.128.130">
    <property type="entry name" value="Autotransporter beta-domain"/>
    <property type="match status" value="1"/>
</dbReference>
<dbReference type="SMART" id="SM00869">
    <property type="entry name" value="Autotransporter"/>
    <property type="match status" value="1"/>
</dbReference>
<evidence type="ECO:0000313" key="4">
    <source>
        <dbReference type="EMBL" id="ENN95320.1"/>
    </source>
</evidence>
<evidence type="ECO:0000259" key="3">
    <source>
        <dbReference type="PROSITE" id="PS51208"/>
    </source>
</evidence>
<dbReference type="SUPFAM" id="SSF103515">
    <property type="entry name" value="Autotransporter"/>
    <property type="match status" value="1"/>
</dbReference>
<dbReference type="InterPro" id="IPR006315">
    <property type="entry name" value="OM_autotransptr_brl_dom"/>
</dbReference>
<organism evidence="4 5">
    <name type="scientific">Bartonella vinsonii subsp. berkhoffii str. Tweed</name>
    <dbReference type="NCBI Taxonomy" id="1094502"/>
    <lineage>
        <taxon>Bacteria</taxon>
        <taxon>Pseudomonadati</taxon>
        <taxon>Pseudomonadota</taxon>
        <taxon>Alphaproteobacteria</taxon>
        <taxon>Hyphomicrobiales</taxon>
        <taxon>Bartonellaceae</taxon>
        <taxon>Bartonella</taxon>
    </lineage>
</organism>
<dbReference type="PROSITE" id="PS51208">
    <property type="entry name" value="AUTOTRANSPORTER"/>
    <property type="match status" value="1"/>
</dbReference>
<accession>N6VN56</accession>
<reference evidence="4 5" key="1">
    <citation type="journal article" date="2013" name="PLoS Genet.">
        <title>A gene transfer agent and a dynamic repertoire of secretion systems hold the keys to the explosive radiation of the emerging pathogen Bartonella.</title>
        <authorList>
            <person name="Guy L."/>
            <person name="Nystedt B."/>
            <person name="Toft C."/>
            <person name="Zaremba-Niedzwiedzka K."/>
            <person name="Berglund E.C."/>
            <person name="Granberg F."/>
            <person name="Naslund K."/>
            <person name="Eriksson A.S."/>
            <person name="Andersson S.G."/>
        </authorList>
    </citation>
    <scope>NUCLEOTIDE SEQUENCE [LARGE SCALE GENOMIC DNA]</scope>
    <source>
        <strain evidence="4">Tweed</strain>
    </source>
</reference>
<dbReference type="InterPro" id="IPR036709">
    <property type="entry name" value="Autotransporte_beta_dom_sf"/>
</dbReference>
<dbReference type="InterPro" id="IPR012332">
    <property type="entry name" value="Autotransporter_pectin_lyase_C"/>
</dbReference>
<comment type="caution">
    <text evidence="4">The sequence shown here is derived from an EMBL/GenBank/DDBJ whole genome shotgun (WGS) entry which is preliminary data.</text>
</comment>
<dbReference type="Proteomes" id="UP000014011">
    <property type="component" value="Unassembled WGS sequence"/>
</dbReference>
<dbReference type="AlphaFoldDB" id="N6VN56"/>